<name>A0A1X4XYB9_9BACT</name>
<protein>
    <submittedName>
        <fullName evidence="1">Uncharacterized protein</fullName>
    </submittedName>
</protein>
<keyword evidence="2" id="KW-1185">Reference proteome</keyword>
<dbReference type="RefSeq" id="WP_086033378.1">
    <property type="nucleotide sequence ID" value="NZ_MDSU01000015.1"/>
</dbReference>
<organism evidence="1 2">
    <name type="scientific">Desulfurella amilsii</name>
    <dbReference type="NCBI Taxonomy" id="1562698"/>
    <lineage>
        <taxon>Bacteria</taxon>
        <taxon>Pseudomonadati</taxon>
        <taxon>Campylobacterota</taxon>
        <taxon>Desulfurellia</taxon>
        <taxon>Desulfurellales</taxon>
        <taxon>Desulfurellaceae</taxon>
        <taxon>Desulfurella</taxon>
    </lineage>
</organism>
<dbReference type="AlphaFoldDB" id="A0A1X4XYB9"/>
<gene>
    <name evidence="1" type="ORF">DESAMIL20_644</name>
</gene>
<dbReference type="EMBL" id="MDSU01000015">
    <property type="protein sequence ID" value="OSS42529.1"/>
    <property type="molecule type" value="Genomic_DNA"/>
</dbReference>
<dbReference type="Proteomes" id="UP000194141">
    <property type="component" value="Unassembled WGS sequence"/>
</dbReference>
<accession>A0A1X4XYB9</accession>
<sequence>MSRNWTSLLKREGYDYYFDKFSYWNDVLWAEKDELKFPIAIVETENGKTSIIKHTEIACSSRNLRILENNHTNEYSGIKIKWITSKKATLVELFYGVEW</sequence>
<evidence type="ECO:0000313" key="2">
    <source>
        <dbReference type="Proteomes" id="UP000194141"/>
    </source>
</evidence>
<reference evidence="1 2" key="1">
    <citation type="journal article" date="2017" name="Front. Microbiol.">
        <title>Genome Sequence of Desulfurella amilsii Strain TR1 and Comparative Genomics of Desulfurellaceae Family.</title>
        <authorList>
            <person name="Florentino A.P."/>
            <person name="Stams A.J."/>
            <person name="Sanchez-Andrea I."/>
        </authorList>
    </citation>
    <scope>NUCLEOTIDE SEQUENCE [LARGE SCALE GENOMIC DNA]</scope>
    <source>
        <strain evidence="1 2">TR1</strain>
    </source>
</reference>
<proteinExistence type="predicted"/>
<evidence type="ECO:0000313" key="1">
    <source>
        <dbReference type="EMBL" id="OSS42529.1"/>
    </source>
</evidence>
<comment type="caution">
    <text evidence="1">The sequence shown here is derived from an EMBL/GenBank/DDBJ whole genome shotgun (WGS) entry which is preliminary data.</text>
</comment>
<dbReference type="STRING" id="1562698.DESAMIL20_644"/>